<gene>
    <name evidence="1" type="ORF">KEM09_10660</name>
</gene>
<dbReference type="RefSeq" id="WP_212228190.1">
    <property type="nucleotide sequence ID" value="NZ_JAGUCN010000011.1"/>
</dbReference>
<name>A0ABS5KA10_9BACT</name>
<keyword evidence="2" id="KW-1185">Reference proteome</keyword>
<dbReference type="EMBL" id="JAGUCN010000011">
    <property type="protein sequence ID" value="MBS2211869.1"/>
    <property type="molecule type" value="Genomic_DNA"/>
</dbReference>
<proteinExistence type="predicted"/>
<dbReference type="Proteomes" id="UP000721861">
    <property type="component" value="Unassembled WGS sequence"/>
</dbReference>
<organism evidence="1 2">
    <name type="scientific">Carboxylicivirga mesophila</name>
    <dbReference type="NCBI Taxonomy" id="1166478"/>
    <lineage>
        <taxon>Bacteria</taxon>
        <taxon>Pseudomonadati</taxon>
        <taxon>Bacteroidota</taxon>
        <taxon>Bacteroidia</taxon>
        <taxon>Marinilabiliales</taxon>
        <taxon>Marinilabiliaceae</taxon>
        <taxon>Carboxylicivirga</taxon>
    </lineage>
</organism>
<accession>A0ABS5KA10</accession>
<comment type="caution">
    <text evidence="1">The sequence shown here is derived from an EMBL/GenBank/DDBJ whole genome shotgun (WGS) entry which is preliminary data.</text>
</comment>
<evidence type="ECO:0000313" key="2">
    <source>
        <dbReference type="Proteomes" id="UP000721861"/>
    </source>
</evidence>
<reference evidence="1 2" key="1">
    <citation type="journal article" date="2014" name="Int. J. Syst. Evol. Microbiol.">
        <title>Carboxylicivirga gen. nov. in the family Marinilabiliaceae with two novel species, Carboxylicivirga mesophila sp. nov. and Carboxylicivirga taeanensis sp. nov., and reclassification of Cytophaga fermentans as Saccharicrinis fermentans gen. nov., comb. nov.</title>
        <authorList>
            <person name="Yang S.H."/>
            <person name="Seo H.S."/>
            <person name="Woo J.H."/>
            <person name="Oh H.M."/>
            <person name="Jang H."/>
            <person name="Lee J.H."/>
            <person name="Kim S.J."/>
            <person name="Kwon K.K."/>
        </authorList>
    </citation>
    <scope>NUCLEOTIDE SEQUENCE [LARGE SCALE GENOMIC DNA]</scope>
    <source>
        <strain evidence="1 2">JCM 18290</strain>
    </source>
</reference>
<evidence type="ECO:0000313" key="1">
    <source>
        <dbReference type="EMBL" id="MBS2211869.1"/>
    </source>
</evidence>
<sequence>MEINNKKIIKIDGKLTKLAEKISRYEKIRMPFTTIVRLKKKHAEINTELNRLITRRLLIENNNFNKLANESYKLLKNGSLKFKTTAQQMSATGNHTTELRGRLHRNGHIYCDVKKTNFPILNFFSEYSFPSSFEGNIDCLGNVILKKSATDYALFKRVPTKLEGEITTNGRIRVNATECDQDWLFRGKHVISQIISEYAFKDIITENEFFENKKKLEDIIHNFKQEITSH</sequence>
<protein>
    <submittedName>
        <fullName evidence="1">Uncharacterized protein</fullName>
    </submittedName>
</protein>